<keyword evidence="1" id="KW-0175">Coiled coil</keyword>
<feature type="coiled-coil region" evidence="1">
    <location>
        <begin position="401"/>
        <end position="435"/>
    </location>
</feature>
<evidence type="ECO:0000256" key="2">
    <source>
        <dbReference type="SAM" id="SignalP"/>
    </source>
</evidence>
<organism evidence="3 4">
    <name type="scientific">Chitinophaga terrae</name>
    <name type="common">ex Kim and Jung 2007</name>
    <dbReference type="NCBI Taxonomy" id="408074"/>
    <lineage>
        <taxon>Bacteria</taxon>
        <taxon>Pseudomonadati</taxon>
        <taxon>Bacteroidota</taxon>
        <taxon>Chitinophagia</taxon>
        <taxon>Chitinophagales</taxon>
        <taxon>Chitinophagaceae</taxon>
        <taxon>Chitinophaga</taxon>
    </lineage>
</organism>
<dbReference type="STRING" id="408074.SAMN05660909_00736"/>
<evidence type="ECO:0008006" key="5">
    <source>
        <dbReference type="Google" id="ProtNLM"/>
    </source>
</evidence>
<keyword evidence="4" id="KW-1185">Reference proteome</keyword>
<name>A0A1H3Y9I5_9BACT</name>
<accession>A0A1H3Y9I5</accession>
<protein>
    <recommendedName>
        <fullName evidence="5">BZIP transcription factor</fullName>
    </recommendedName>
</protein>
<dbReference type="EMBL" id="FNRL01000002">
    <property type="protein sequence ID" value="SEA07542.1"/>
    <property type="molecule type" value="Genomic_DNA"/>
</dbReference>
<dbReference type="AlphaFoldDB" id="A0A1H3Y9I5"/>
<keyword evidence="2" id="KW-0732">Signal</keyword>
<evidence type="ECO:0000313" key="3">
    <source>
        <dbReference type="EMBL" id="SEA07542.1"/>
    </source>
</evidence>
<reference evidence="4" key="1">
    <citation type="submission" date="2016-10" db="EMBL/GenBank/DDBJ databases">
        <authorList>
            <person name="Varghese N."/>
            <person name="Submissions S."/>
        </authorList>
    </citation>
    <scope>NUCLEOTIDE SEQUENCE [LARGE SCALE GENOMIC DNA]</scope>
    <source>
        <strain evidence="4">DSM 23920</strain>
    </source>
</reference>
<gene>
    <name evidence="3" type="ORF">SAMN05660909_00736</name>
</gene>
<dbReference type="Proteomes" id="UP000199656">
    <property type="component" value="Unassembled WGS sequence"/>
</dbReference>
<dbReference type="OrthoDB" id="769954at2"/>
<proteinExistence type="predicted"/>
<feature type="chain" id="PRO_5011713884" description="BZIP transcription factor" evidence="2">
    <location>
        <begin position="24"/>
        <end position="435"/>
    </location>
</feature>
<dbReference type="RefSeq" id="WP_089758794.1">
    <property type="nucleotide sequence ID" value="NZ_BKAT01000021.1"/>
</dbReference>
<feature type="signal peptide" evidence="2">
    <location>
        <begin position="1"/>
        <end position="23"/>
    </location>
</feature>
<evidence type="ECO:0000256" key="1">
    <source>
        <dbReference type="SAM" id="Coils"/>
    </source>
</evidence>
<sequence length="435" mass="45955">MIKVFRLAGLLAVAALGAQPLYAQNKIDTVGSVGIGTKTPSAAFEVINDFKLGVGGSKGGQAYGIGFTKNVGPQLYGTQANGLTLGGAISNTDMTILPNGKVGIGTGAPSAFLDLGRAFTDTLASVLARLPEGNGVGSGTYLGVQTYKTAGADVVSFALEHKFYGQINSAINFHRGGSTQGGFISFETNNGAERMRIAASGNVGIGTTSPAFKLDVQNGIINVGNGAGKYFKTGYITIGNTALNNRPYIAFNATLTNSDDKNEFTPMYSTGSGLVIMGEAGYNGLHILQKNYAGSSGPFDVNSFTEVFTIGGNGAVGIGTTTLGTNKLSVEGTIAARKVRVTQSANWADFVFHPDYKLPPLQEVESFIRSNQHLPEIPSAAEVEKEGIDLGDMNKKLLQKIEELTLYIIDQQKTINKLQEKDKAMELRLQQLEKK</sequence>
<evidence type="ECO:0000313" key="4">
    <source>
        <dbReference type="Proteomes" id="UP000199656"/>
    </source>
</evidence>